<dbReference type="EMBL" id="CAJNIZ010002603">
    <property type="protein sequence ID" value="CAE7212563.1"/>
    <property type="molecule type" value="Genomic_DNA"/>
</dbReference>
<evidence type="ECO:0000313" key="2">
    <source>
        <dbReference type="Proteomes" id="UP000649617"/>
    </source>
</evidence>
<dbReference type="OrthoDB" id="424743at2759"/>
<keyword evidence="2" id="KW-1185">Reference proteome</keyword>
<comment type="caution">
    <text evidence="1">The sequence shown here is derived from an EMBL/GenBank/DDBJ whole genome shotgun (WGS) entry which is preliminary data.</text>
</comment>
<organism evidence="1 2">
    <name type="scientific">Symbiodinium pilosum</name>
    <name type="common">Dinoflagellate</name>
    <dbReference type="NCBI Taxonomy" id="2952"/>
    <lineage>
        <taxon>Eukaryota</taxon>
        <taxon>Sar</taxon>
        <taxon>Alveolata</taxon>
        <taxon>Dinophyceae</taxon>
        <taxon>Suessiales</taxon>
        <taxon>Symbiodiniaceae</taxon>
        <taxon>Symbiodinium</taxon>
    </lineage>
</organism>
<protein>
    <submittedName>
        <fullName evidence="1">Uncharacterized protein</fullName>
    </submittedName>
</protein>
<reference evidence="1" key="1">
    <citation type="submission" date="2021-02" db="EMBL/GenBank/DDBJ databases">
        <authorList>
            <person name="Dougan E. K."/>
            <person name="Rhodes N."/>
            <person name="Thang M."/>
            <person name="Chan C."/>
        </authorList>
    </citation>
    <scope>NUCLEOTIDE SEQUENCE</scope>
</reference>
<sequence length="128" mass="14671">MTSRLRGSQLITCATKCKEDKECWEKCSVFWKGLRKDCTEMVEIMGCHKQCHHDNACHRDCPRPKMLWLKEKVEASMACHHECGANRDCHHKCQCPFAEMKEKCETLGAEVGSRKVKNVDSKPMAVTV</sequence>
<gene>
    <name evidence="1" type="ORF">SPIL2461_LOCUS2391</name>
</gene>
<name>A0A812JMJ0_SYMPI</name>
<evidence type="ECO:0000313" key="1">
    <source>
        <dbReference type="EMBL" id="CAE7212563.1"/>
    </source>
</evidence>
<dbReference type="Proteomes" id="UP000649617">
    <property type="component" value="Unassembled WGS sequence"/>
</dbReference>
<accession>A0A812JMJ0</accession>
<dbReference type="AlphaFoldDB" id="A0A812JMJ0"/>
<proteinExistence type="predicted"/>